<sequence length="176" mass="19898">MCAYVSHPKPSACIKLHKSEQTILTDSIIEVYTTEGSTMNIIHKNNRIGKFLGKRNNNSILEFDRVNTTKYDIVVHPSVLELQIVNVTANISCPFSSTHDVCAIAGSSPMVNHTIKVSVYHSTIDLRQYVPDNARIVSNITIHAVLQMYNVTHEDQDLYHFILVFLWRNDEAAISK</sequence>
<reference evidence="1" key="1">
    <citation type="submission" date="2021-03" db="EMBL/GenBank/DDBJ databases">
        <authorList>
            <person name="Bekaert M."/>
        </authorList>
    </citation>
    <scope>NUCLEOTIDE SEQUENCE</scope>
</reference>
<accession>A0A8S3Q4M4</accession>
<dbReference type="AlphaFoldDB" id="A0A8S3Q4M4"/>
<organism evidence="1 2">
    <name type="scientific">Mytilus edulis</name>
    <name type="common">Blue mussel</name>
    <dbReference type="NCBI Taxonomy" id="6550"/>
    <lineage>
        <taxon>Eukaryota</taxon>
        <taxon>Metazoa</taxon>
        <taxon>Spiralia</taxon>
        <taxon>Lophotrochozoa</taxon>
        <taxon>Mollusca</taxon>
        <taxon>Bivalvia</taxon>
        <taxon>Autobranchia</taxon>
        <taxon>Pteriomorphia</taxon>
        <taxon>Mytilida</taxon>
        <taxon>Mytiloidea</taxon>
        <taxon>Mytilidae</taxon>
        <taxon>Mytilinae</taxon>
        <taxon>Mytilus</taxon>
    </lineage>
</organism>
<evidence type="ECO:0000313" key="2">
    <source>
        <dbReference type="Proteomes" id="UP000683360"/>
    </source>
</evidence>
<evidence type="ECO:0000313" key="1">
    <source>
        <dbReference type="EMBL" id="CAG2190869.1"/>
    </source>
</evidence>
<dbReference type="EMBL" id="CAJPWZ010000342">
    <property type="protein sequence ID" value="CAG2190869.1"/>
    <property type="molecule type" value="Genomic_DNA"/>
</dbReference>
<dbReference type="Proteomes" id="UP000683360">
    <property type="component" value="Unassembled WGS sequence"/>
</dbReference>
<protein>
    <submittedName>
        <fullName evidence="1">Uncharacterized protein</fullName>
    </submittedName>
</protein>
<proteinExistence type="predicted"/>
<gene>
    <name evidence="1" type="ORF">MEDL_6136</name>
</gene>
<comment type="caution">
    <text evidence="1">The sequence shown here is derived from an EMBL/GenBank/DDBJ whole genome shotgun (WGS) entry which is preliminary data.</text>
</comment>
<keyword evidence="2" id="KW-1185">Reference proteome</keyword>
<name>A0A8S3Q4M4_MYTED</name>